<dbReference type="GO" id="GO:0004594">
    <property type="term" value="F:pantothenate kinase activity"/>
    <property type="evidence" value="ECO:0007669"/>
    <property type="project" value="UniProtKB-UniRule"/>
</dbReference>
<comment type="caution">
    <text evidence="17">The sequence shown here is derived from an EMBL/GenBank/DDBJ whole genome shotgun (WGS) entry which is preliminary data.</text>
</comment>
<evidence type="ECO:0000256" key="11">
    <source>
        <dbReference type="ARBA" id="ARBA00022840"/>
    </source>
</evidence>
<dbReference type="CDD" id="cd24015">
    <property type="entry name" value="ASKHA_NBD_PanK-III"/>
    <property type="match status" value="1"/>
</dbReference>
<dbReference type="GO" id="GO:0015937">
    <property type="term" value="P:coenzyme A biosynthetic process"/>
    <property type="evidence" value="ECO:0007669"/>
    <property type="project" value="UniProtKB-UniRule"/>
</dbReference>
<evidence type="ECO:0000256" key="15">
    <source>
        <dbReference type="ARBA" id="ARBA00040883"/>
    </source>
</evidence>
<dbReference type="InterPro" id="IPR043129">
    <property type="entry name" value="ATPase_NBD"/>
</dbReference>
<dbReference type="EMBL" id="BHXQ01000002">
    <property type="protein sequence ID" value="GCC50744.1"/>
    <property type="molecule type" value="Genomic_DNA"/>
</dbReference>
<evidence type="ECO:0000256" key="10">
    <source>
        <dbReference type="ARBA" id="ARBA00022777"/>
    </source>
</evidence>
<dbReference type="OrthoDB" id="9804707at2"/>
<evidence type="ECO:0000256" key="5">
    <source>
        <dbReference type="ARBA" id="ARBA00011738"/>
    </source>
</evidence>
<organism evidence="17 18">
    <name type="scientific">Chryseotalea sanaruensis</name>
    <dbReference type="NCBI Taxonomy" id="2482724"/>
    <lineage>
        <taxon>Bacteria</taxon>
        <taxon>Pseudomonadati</taxon>
        <taxon>Bacteroidota</taxon>
        <taxon>Cytophagia</taxon>
        <taxon>Cytophagales</taxon>
        <taxon>Chryseotaleaceae</taxon>
        <taxon>Chryseotalea</taxon>
    </lineage>
</organism>
<proteinExistence type="inferred from homology"/>
<keyword evidence="10 16" id="KW-0418">Kinase</keyword>
<dbReference type="GO" id="GO:0046872">
    <property type="term" value="F:metal ion binding"/>
    <property type="evidence" value="ECO:0007669"/>
    <property type="project" value="UniProtKB-KW"/>
</dbReference>
<protein>
    <recommendedName>
        <fullName evidence="15 16">Type III pantothenate kinase</fullName>
        <ecNumber evidence="6 16">2.7.1.33</ecNumber>
    </recommendedName>
    <alternativeName>
        <fullName evidence="16">PanK-III</fullName>
    </alternativeName>
    <alternativeName>
        <fullName evidence="16">Pantothenic acid kinase</fullName>
    </alternativeName>
</protein>
<keyword evidence="11 16" id="KW-0067">ATP-binding</keyword>
<dbReference type="InterPro" id="IPR004619">
    <property type="entry name" value="Type_III_PanK"/>
</dbReference>
<name>A0A401U781_9BACT</name>
<feature type="binding site" evidence="16">
    <location>
        <begin position="91"/>
        <end position="94"/>
    </location>
    <ligand>
        <name>substrate</name>
    </ligand>
</feature>
<comment type="pathway">
    <text evidence="4 16">Cofactor biosynthesis; coenzyme A biosynthesis; CoA from (R)-pantothenate: step 1/5.</text>
</comment>
<comment type="cofactor">
    <cofactor evidence="16">
        <name>NH4(+)</name>
        <dbReference type="ChEBI" id="CHEBI:28938"/>
    </cofactor>
    <cofactor evidence="16">
        <name>K(+)</name>
        <dbReference type="ChEBI" id="CHEBI:29103"/>
    </cofactor>
    <text evidence="16">A monovalent cation. Ammonium or potassium.</text>
</comment>
<keyword evidence="12 16" id="KW-0630">Potassium</keyword>
<reference evidence="17 18" key="1">
    <citation type="submission" date="2018-11" db="EMBL/GenBank/DDBJ databases">
        <title>Chryseotalea sanarue gen. nov., sp., nov., a member of the family Cytophagaceae, isolated from a brackish lake in Hamamatsu Japan.</title>
        <authorList>
            <person name="Maejima Y."/>
            <person name="Iino T."/>
            <person name="Muraguchi Y."/>
            <person name="Fukuda K."/>
            <person name="Ohkuma M."/>
            <person name="Moriuchi R."/>
            <person name="Dohra H."/>
            <person name="Kimbara K."/>
            <person name="Shintani M."/>
        </authorList>
    </citation>
    <scope>NUCLEOTIDE SEQUENCE [LARGE SCALE GENOMIC DNA]</scope>
    <source>
        <strain evidence="17 18">Ys</strain>
    </source>
</reference>
<feature type="binding site" evidence="16">
    <location>
        <position position="114"/>
    </location>
    <ligand>
        <name>K(+)</name>
        <dbReference type="ChEBI" id="CHEBI:29103"/>
    </ligand>
</feature>
<evidence type="ECO:0000256" key="4">
    <source>
        <dbReference type="ARBA" id="ARBA00005225"/>
    </source>
</evidence>
<evidence type="ECO:0000313" key="18">
    <source>
        <dbReference type="Proteomes" id="UP000288227"/>
    </source>
</evidence>
<dbReference type="GO" id="GO:0005737">
    <property type="term" value="C:cytoplasm"/>
    <property type="evidence" value="ECO:0007669"/>
    <property type="project" value="UniProtKB-SubCell"/>
</dbReference>
<evidence type="ECO:0000256" key="16">
    <source>
        <dbReference type="HAMAP-Rule" id="MF_01274"/>
    </source>
</evidence>
<comment type="subcellular location">
    <subcellularLocation>
        <location evidence="3 16">Cytoplasm</location>
    </subcellularLocation>
</comment>
<comment type="catalytic activity">
    <reaction evidence="1 16">
        <text>(R)-pantothenate + ATP = (R)-4'-phosphopantothenate + ADP + H(+)</text>
        <dbReference type="Rhea" id="RHEA:16373"/>
        <dbReference type="ChEBI" id="CHEBI:10986"/>
        <dbReference type="ChEBI" id="CHEBI:15378"/>
        <dbReference type="ChEBI" id="CHEBI:29032"/>
        <dbReference type="ChEBI" id="CHEBI:30616"/>
        <dbReference type="ChEBI" id="CHEBI:456216"/>
        <dbReference type="EC" id="2.7.1.33"/>
    </reaction>
</comment>
<dbReference type="EC" id="2.7.1.33" evidence="6 16"/>
<evidence type="ECO:0000256" key="8">
    <source>
        <dbReference type="ARBA" id="ARBA00022679"/>
    </source>
</evidence>
<keyword evidence="18" id="KW-1185">Reference proteome</keyword>
<sequence>MDNLVVDIGNTSSKVGIFKQHNLLEERVFADHAALREYLLGVRVQAVIVASVSKTYDTILPSLTHIPSIITLTHNLPLPIVNLYATPETLGVDRLAGVCGAVQMFPAEPCLVIDSGTCITYDFINQNAEYLGGAISPGLNMRLRAMHEFTARLPQVAIEGDIPLIGNTTKSCMQSGALNGMCVEIEGTIERYRQHYPQMRVILCGGDTHFFENSLKGAIFAVPNLVLKGLNSILLHNVSQ</sequence>
<dbReference type="HAMAP" id="MF_01274">
    <property type="entry name" value="Pantothen_kinase_3"/>
    <property type="match status" value="1"/>
</dbReference>
<evidence type="ECO:0000256" key="14">
    <source>
        <dbReference type="ARBA" id="ARBA00038036"/>
    </source>
</evidence>
<evidence type="ECO:0000256" key="7">
    <source>
        <dbReference type="ARBA" id="ARBA00022490"/>
    </source>
</evidence>
<evidence type="ECO:0000256" key="1">
    <source>
        <dbReference type="ARBA" id="ARBA00001206"/>
    </source>
</evidence>
<evidence type="ECO:0000256" key="3">
    <source>
        <dbReference type="ARBA" id="ARBA00004496"/>
    </source>
</evidence>
<evidence type="ECO:0000313" key="17">
    <source>
        <dbReference type="EMBL" id="GCC50744.1"/>
    </source>
</evidence>
<keyword evidence="8 16" id="KW-0808">Transferase</keyword>
<dbReference type="Pfam" id="PF03309">
    <property type="entry name" value="Pan_kinase"/>
    <property type="match status" value="1"/>
</dbReference>
<evidence type="ECO:0000256" key="12">
    <source>
        <dbReference type="ARBA" id="ARBA00022958"/>
    </source>
</evidence>
<evidence type="ECO:0000256" key="2">
    <source>
        <dbReference type="ARBA" id="ARBA00001958"/>
    </source>
</evidence>
<feature type="binding site" evidence="16">
    <location>
        <position position="84"/>
    </location>
    <ligand>
        <name>substrate</name>
    </ligand>
</feature>
<comment type="subunit">
    <text evidence="5 16">Homodimer.</text>
</comment>
<feature type="binding site" evidence="16">
    <location>
        <position position="169"/>
    </location>
    <ligand>
        <name>substrate</name>
    </ligand>
</feature>
<dbReference type="Proteomes" id="UP000288227">
    <property type="component" value="Unassembled WGS sequence"/>
</dbReference>
<gene>
    <name evidence="16" type="primary">coaX</name>
    <name evidence="17" type="ORF">SanaruYs_09620</name>
</gene>
<feature type="active site" description="Proton acceptor" evidence="16">
    <location>
        <position position="93"/>
    </location>
</feature>
<keyword evidence="7 16" id="KW-0963">Cytoplasm</keyword>
<feature type="binding site" evidence="16">
    <location>
        <position position="117"/>
    </location>
    <ligand>
        <name>ATP</name>
        <dbReference type="ChEBI" id="CHEBI:30616"/>
    </ligand>
</feature>
<dbReference type="UniPathway" id="UPA00241">
    <property type="reaction ID" value="UER00352"/>
</dbReference>
<accession>A0A401U781</accession>
<evidence type="ECO:0000256" key="6">
    <source>
        <dbReference type="ARBA" id="ARBA00012102"/>
    </source>
</evidence>
<evidence type="ECO:0000256" key="13">
    <source>
        <dbReference type="ARBA" id="ARBA00022993"/>
    </source>
</evidence>
<feature type="binding site" evidence="16">
    <location>
        <begin position="7"/>
        <end position="14"/>
    </location>
    <ligand>
        <name>ATP</name>
        <dbReference type="ChEBI" id="CHEBI:30616"/>
    </ligand>
</feature>
<comment type="function">
    <text evidence="16">Catalyzes the phosphorylation of pantothenate (Pan), the first step in CoA biosynthesis.</text>
</comment>
<dbReference type="Gene3D" id="3.30.420.40">
    <property type="match status" value="1"/>
</dbReference>
<dbReference type="NCBIfam" id="TIGR00671">
    <property type="entry name" value="baf"/>
    <property type="match status" value="1"/>
</dbReference>
<keyword evidence="9 16" id="KW-0547">Nucleotide-binding</keyword>
<evidence type="ECO:0000256" key="9">
    <source>
        <dbReference type="ARBA" id="ARBA00022741"/>
    </source>
</evidence>
<dbReference type="PANTHER" id="PTHR34265">
    <property type="entry name" value="TYPE III PANTOTHENATE KINASE"/>
    <property type="match status" value="1"/>
</dbReference>
<dbReference type="GO" id="GO:0005524">
    <property type="term" value="F:ATP binding"/>
    <property type="evidence" value="ECO:0007669"/>
    <property type="project" value="UniProtKB-UniRule"/>
</dbReference>
<dbReference type="AlphaFoldDB" id="A0A401U781"/>
<comment type="similarity">
    <text evidence="14 16">Belongs to the type III pantothenate kinase family.</text>
</comment>
<keyword evidence="16" id="KW-0479">Metal-binding</keyword>
<dbReference type="SUPFAM" id="SSF53067">
    <property type="entry name" value="Actin-like ATPase domain"/>
    <property type="match status" value="2"/>
</dbReference>
<keyword evidence="13 16" id="KW-0173">Coenzyme A biosynthesis</keyword>
<dbReference type="PANTHER" id="PTHR34265:SF1">
    <property type="entry name" value="TYPE III PANTOTHENATE KINASE"/>
    <property type="match status" value="1"/>
</dbReference>
<comment type="cofactor">
    <cofactor evidence="2">
        <name>K(+)</name>
        <dbReference type="ChEBI" id="CHEBI:29103"/>
    </cofactor>
</comment>
<dbReference type="RefSeq" id="WP_127121413.1">
    <property type="nucleotide sequence ID" value="NZ_BHXQ01000002.1"/>
</dbReference>